<evidence type="ECO:0000256" key="3">
    <source>
        <dbReference type="HAMAP-Rule" id="MF_01151"/>
    </source>
</evidence>
<feature type="coiled-coil region" evidence="5">
    <location>
        <begin position="56"/>
        <end position="104"/>
    </location>
</feature>
<feature type="compositionally biased region" description="Acidic residues" evidence="6">
    <location>
        <begin position="1"/>
        <end position="31"/>
    </location>
</feature>
<comment type="function">
    <text evidence="3">Participates actively in the response to hyperosmotic and heat shock by preventing the aggregation of stress-denatured proteins, in association with DnaK and GrpE. It is the nucleotide exchange factor for DnaK and may function as a thermosensor. Unfolded proteins bind initially to DnaJ; upon interaction with the DnaJ-bound protein, DnaK hydrolyzes its bound ATP, resulting in the formation of a stable complex. GrpE releases ADP from DnaK; ATP binding to DnaK triggers the release of the substrate protein, thus completing the reaction cycle. Several rounds of ATP-dependent interactions between DnaJ, DnaK and GrpE are required for fully efficient folding.</text>
</comment>
<evidence type="ECO:0000256" key="6">
    <source>
        <dbReference type="SAM" id="MobiDB-lite"/>
    </source>
</evidence>
<protein>
    <recommendedName>
        <fullName evidence="3">Protein GrpE</fullName>
    </recommendedName>
    <alternativeName>
        <fullName evidence="3">HSP-70 cofactor</fullName>
    </alternativeName>
</protein>
<gene>
    <name evidence="3" type="primary">grpE</name>
    <name evidence="7" type="ORF">GCM10009037_28920</name>
</gene>
<evidence type="ECO:0000256" key="2">
    <source>
        <dbReference type="ARBA" id="ARBA00023186"/>
    </source>
</evidence>
<keyword evidence="5" id="KW-0175">Coiled coil</keyword>
<dbReference type="InterPro" id="IPR009012">
    <property type="entry name" value="GrpE_head"/>
</dbReference>
<dbReference type="GO" id="GO:0051082">
    <property type="term" value="F:unfolded protein binding"/>
    <property type="evidence" value="ECO:0007669"/>
    <property type="project" value="TreeGrafter"/>
</dbReference>
<evidence type="ECO:0000256" key="1">
    <source>
        <dbReference type="ARBA" id="ARBA00009054"/>
    </source>
</evidence>
<organism evidence="7 8">
    <name type="scientific">Halarchaeum grantii</name>
    <dbReference type="NCBI Taxonomy" id="1193105"/>
    <lineage>
        <taxon>Archaea</taxon>
        <taxon>Methanobacteriati</taxon>
        <taxon>Methanobacteriota</taxon>
        <taxon>Stenosarchaea group</taxon>
        <taxon>Halobacteria</taxon>
        <taxon>Halobacteriales</taxon>
        <taxon>Halobacteriaceae</taxon>
    </lineage>
</organism>
<keyword evidence="2 3" id="KW-0143">Chaperone</keyword>
<dbReference type="GO" id="GO:0006457">
    <property type="term" value="P:protein folding"/>
    <property type="evidence" value="ECO:0007669"/>
    <property type="project" value="InterPro"/>
</dbReference>
<evidence type="ECO:0000256" key="5">
    <source>
        <dbReference type="SAM" id="Coils"/>
    </source>
</evidence>
<dbReference type="GO" id="GO:0051087">
    <property type="term" value="F:protein-folding chaperone binding"/>
    <property type="evidence" value="ECO:0007669"/>
    <property type="project" value="InterPro"/>
</dbReference>
<dbReference type="HAMAP" id="MF_01151">
    <property type="entry name" value="GrpE"/>
    <property type="match status" value="1"/>
</dbReference>
<dbReference type="PRINTS" id="PR00773">
    <property type="entry name" value="GRPEPROTEIN"/>
</dbReference>
<dbReference type="AlphaFoldDB" id="A0A830FDT0"/>
<keyword evidence="3" id="KW-0346">Stress response</keyword>
<dbReference type="SUPFAM" id="SSF58014">
    <property type="entry name" value="Coiled-coil domain of nucleotide exchange factor GrpE"/>
    <property type="match status" value="1"/>
</dbReference>
<keyword evidence="3" id="KW-0963">Cytoplasm</keyword>
<name>A0A830FDT0_9EURY</name>
<dbReference type="PANTHER" id="PTHR21237:SF23">
    <property type="entry name" value="GRPE PROTEIN HOMOLOG, MITOCHONDRIAL"/>
    <property type="match status" value="1"/>
</dbReference>
<comment type="similarity">
    <text evidence="1 3 4">Belongs to the GrpE family.</text>
</comment>
<dbReference type="Gene3D" id="2.30.22.10">
    <property type="entry name" value="Head domain of nucleotide exchange factor GrpE"/>
    <property type="match status" value="1"/>
</dbReference>
<dbReference type="PANTHER" id="PTHR21237">
    <property type="entry name" value="GRPE PROTEIN"/>
    <property type="match status" value="1"/>
</dbReference>
<dbReference type="CDD" id="cd00446">
    <property type="entry name" value="GrpE"/>
    <property type="match status" value="1"/>
</dbReference>
<comment type="caution">
    <text evidence="7">The sequence shown here is derived from an EMBL/GenBank/DDBJ whole genome shotgun (WGS) entry which is preliminary data.</text>
</comment>
<dbReference type="RefSeq" id="WP_188884391.1">
    <property type="nucleotide sequence ID" value="NZ_BMPF01000006.1"/>
</dbReference>
<dbReference type="Proteomes" id="UP000628840">
    <property type="component" value="Unassembled WGS sequence"/>
</dbReference>
<sequence>MTEDADGVEVEIEDGDADAAEGTDADADPSEGEGAASGPTLADRVAEHDEELAAEVADVVGDRNELAETVEDLEAELEETEERLQRVQADFQNYKKRAKRKQEETEERATEDLVTSLLDVRDNLKRALAEETGDTDSLREGVEMTKRELDRVFEDEGVAEIAPEPGTETDPHRHEVMLEVSSDEPEGTVAEVYRPGYEMAGKVLRAAQVTVSDGSGADGGE</sequence>
<dbReference type="Gene3D" id="3.90.20.20">
    <property type="match status" value="1"/>
</dbReference>
<keyword evidence="8" id="KW-1185">Reference proteome</keyword>
<proteinExistence type="inferred from homology"/>
<evidence type="ECO:0000313" key="7">
    <source>
        <dbReference type="EMBL" id="GGL43707.1"/>
    </source>
</evidence>
<dbReference type="GO" id="GO:0005737">
    <property type="term" value="C:cytoplasm"/>
    <property type="evidence" value="ECO:0007669"/>
    <property type="project" value="UniProtKB-SubCell"/>
</dbReference>
<evidence type="ECO:0000256" key="4">
    <source>
        <dbReference type="RuleBase" id="RU004478"/>
    </source>
</evidence>
<dbReference type="GO" id="GO:0042803">
    <property type="term" value="F:protein homodimerization activity"/>
    <property type="evidence" value="ECO:0007669"/>
    <property type="project" value="InterPro"/>
</dbReference>
<evidence type="ECO:0000313" key="8">
    <source>
        <dbReference type="Proteomes" id="UP000628840"/>
    </source>
</evidence>
<dbReference type="Pfam" id="PF01025">
    <property type="entry name" value="GrpE"/>
    <property type="match status" value="1"/>
</dbReference>
<dbReference type="EMBL" id="BMPF01000006">
    <property type="protein sequence ID" value="GGL43707.1"/>
    <property type="molecule type" value="Genomic_DNA"/>
</dbReference>
<comment type="subcellular location">
    <subcellularLocation>
        <location evidence="3">Cytoplasm</location>
    </subcellularLocation>
</comment>
<dbReference type="SUPFAM" id="SSF51064">
    <property type="entry name" value="Head domain of nucleotide exchange factor GrpE"/>
    <property type="match status" value="1"/>
</dbReference>
<dbReference type="InterPro" id="IPR013805">
    <property type="entry name" value="GrpE_CC"/>
</dbReference>
<dbReference type="OrthoDB" id="372230at2157"/>
<comment type="subunit">
    <text evidence="3">Homodimer.</text>
</comment>
<reference evidence="7 8" key="1">
    <citation type="journal article" date="2019" name="Int. J. Syst. Evol. Microbiol.">
        <title>The Global Catalogue of Microorganisms (GCM) 10K type strain sequencing project: providing services to taxonomists for standard genome sequencing and annotation.</title>
        <authorList>
            <consortium name="The Broad Institute Genomics Platform"/>
            <consortium name="The Broad Institute Genome Sequencing Center for Infectious Disease"/>
            <person name="Wu L."/>
            <person name="Ma J."/>
        </authorList>
    </citation>
    <scope>NUCLEOTIDE SEQUENCE [LARGE SCALE GENOMIC DNA]</scope>
    <source>
        <strain evidence="7 8">JCM 19585</strain>
    </source>
</reference>
<feature type="region of interest" description="Disordered" evidence="6">
    <location>
        <begin position="1"/>
        <end position="45"/>
    </location>
</feature>
<dbReference type="GO" id="GO:0000774">
    <property type="term" value="F:adenyl-nucleotide exchange factor activity"/>
    <property type="evidence" value="ECO:0007669"/>
    <property type="project" value="InterPro"/>
</dbReference>
<accession>A0A830FDT0</accession>
<dbReference type="InterPro" id="IPR000740">
    <property type="entry name" value="GrpE"/>
</dbReference>